<evidence type="ECO:0000256" key="5">
    <source>
        <dbReference type="ARBA" id="ARBA00023157"/>
    </source>
</evidence>
<name>A0A812EML4_ACAPH</name>
<dbReference type="AlphaFoldDB" id="A0A812EML4"/>
<keyword evidence="5" id="KW-1015">Disulfide bond</keyword>
<dbReference type="PANTHER" id="PTHR48261">
    <property type="entry name" value="ACETYLGLUCOSAMINYLTRANSFERASE"/>
    <property type="match status" value="1"/>
</dbReference>
<dbReference type="InterPro" id="IPR029044">
    <property type="entry name" value="Nucleotide-diphossugar_trans"/>
</dbReference>
<evidence type="ECO:0000256" key="2">
    <source>
        <dbReference type="ARBA" id="ARBA00010271"/>
    </source>
</evidence>
<evidence type="ECO:0000256" key="3">
    <source>
        <dbReference type="ARBA" id="ARBA00022679"/>
    </source>
</evidence>
<comment type="caution">
    <text evidence="7">The sequence shown here is derived from an EMBL/GenBank/DDBJ whole genome shotgun (WGS) entry which is preliminary data.</text>
</comment>
<feature type="domain" description="Glycosyl transferase 64" evidence="6">
    <location>
        <begin position="116"/>
        <end position="354"/>
    </location>
</feature>
<reference evidence="7" key="1">
    <citation type="submission" date="2021-01" db="EMBL/GenBank/DDBJ databases">
        <authorList>
            <person name="Li R."/>
            <person name="Bekaert M."/>
        </authorList>
    </citation>
    <scope>NUCLEOTIDE SEQUENCE</scope>
    <source>
        <strain evidence="7">Farmed</strain>
    </source>
</reference>
<proteinExistence type="inferred from homology"/>
<gene>
    <name evidence="7" type="ORF">SPHA_75942</name>
</gene>
<dbReference type="EC" id="2.4.1.224" evidence="7"/>
<evidence type="ECO:0000256" key="4">
    <source>
        <dbReference type="ARBA" id="ARBA00023136"/>
    </source>
</evidence>
<comment type="subcellular location">
    <subcellularLocation>
        <location evidence="1">Endoplasmic reticulum membrane</location>
        <topology evidence="1">Single-pass type II membrane protein</topology>
    </subcellularLocation>
</comment>
<dbReference type="GO" id="GO:0050508">
    <property type="term" value="F:glucuronosyl-N-acetylglucosaminyl-proteoglycan 4-alpha-N-acetylglucosaminyltransferase activity"/>
    <property type="evidence" value="ECO:0007669"/>
    <property type="project" value="UniProtKB-EC"/>
</dbReference>
<keyword evidence="8" id="KW-1185">Reference proteome</keyword>
<dbReference type="InterPro" id="IPR015338">
    <property type="entry name" value="GT64_dom"/>
</dbReference>
<dbReference type="EC" id="2.4.1.223" evidence="7"/>
<keyword evidence="4" id="KW-0472">Membrane</keyword>
<keyword evidence="3 7" id="KW-0808">Transferase</keyword>
<dbReference type="Pfam" id="PF09258">
    <property type="entry name" value="Glyco_transf_64"/>
    <property type="match status" value="1"/>
</dbReference>
<evidence type="ECO:0000259" key="6">
    <source>
        <dbReference type="Pfam" id="PF09258"/>
    </source>
</evidence>
<dbReference type="Gene3D" id="3.90.550.10">
    <property type="entry name" value="Spore Coat Polysaccharide Biosynthesis Protein SpsA, Chain A"/>
    <property type="match status" value="1"/>
</dbReference>
<evidence type="ECO:0000256" key="1">
    <source>
        <dbReference type="ARBA" id="ARBA00004648"/>
    </source>
</evidence>
<sequence>MDAENNHMTRSNDRDEASHLCSEVKSLTPQSQILRDYHRKPTTSTHLIHQLIKNSSMPSRTLFIRYPKNFKEKDYHQPNAYNYGQQFLEKMTIPSKALSFIDPHLGVGRSWPTEKFTVLIVTYHRENILKQILSQYKNLPFLDRIVLVWNAQDNKVNKSVIPDIGVPIHVISNGKNSLNNRFLPFEVIRTQAIFTVDDDITLENGDILFAFRVWRENRDRIVGFPARYHEWNPKKKKWFYSSGYKMGQSLILTGATFLHKHYFFLYSYVMNPAIRELVYKKMNCEDLAMNMLVAHVSKKSPMKTIRKQFFANKFKLKDGLSFKPKHKDKRDNCLNEFAQIYGYMPLIFTQYEADYLIGKQQYNNKFYRSLASKTQYLLIGLLWMANARPCGSILAIIRIMIMSGESIAADVGRTLTEGNVSFNWNGGWRDGFFNCDFIFYNSMGLTSFSFILKVARSAYFI</sequence>
<dbReference type="InterPro" id="IPR004263">
    <property type="entry name" value="Exostosin"/>
</dbReference>
<dbReference type="PANTHER" id="PTHR48261:SF2">
    <property type="entry name" value="ACETYLGLUCOSAMINYLTRANSFERASE"/>
    <property type="match status" value="1"/>
</dbReference>
<accession>A0A812EML4</accession>
<evidence type="ECO:0000313" key="7">
    <source>
        <dbReference type="EMBL" id="CAE1326371.1"/>
    </source>
</evidence>
<dbReference type="GO" id="GO:0005789">
    <property type="term" value="C:endoplasmic reticulum membrane"/>
    <property type="evidence" value="ECO:0007669"/>
    <property type="project" value="UniProtKB-SubCell"/>
</dbReference>
<dbReference type="EMBL" id="CAHIKZ030005477">
    <property type="protein sequence ID" value="CAE1326371.1"/>
    <property type="molecule type" value="Genomic_DNA"/>
</dbReference>
<organism evidence="7 8">
    <name type="scientific">Acanthosepion pharaonis</name>
    <name type="common">Pharaoh cuttlefish</name>
    <name type="synonym">Sepia pharaonis</name>
    <dbReference type="NCBI Taxonomy" id="158019"/>
    <lineage>
        <taxon>Eukaryota</taxon>
        <taxon>Metazoa</taxon>
        <taxon>Spiralia</taxon>
        <taxon>Lophotrochozoa</taxon>
        <taxon>Mollusca</taxon>
        <taxon>Cephalopoda</taxon>
        <taxon>Coleoidea</taxon>
        <taxon>Decapodiformes</taxon>
        <taxon>Sepiida</taxon>
        <taxon>Sepiina</taxon>
        <taxon>Sepiidae</taxon>
        <taxon>Acanthosepion</taxon>
    </lineage>
</organism>
<dbReference type="GO" id="GO:1901135">
    <property type="term" value="P:carbohydrate derivative metabolic process"/>
    <property type="evidence" value="ECO:0007669"/>
    <property type="project" value="UniProtKB-ARBA"/>
</dbReference>
<dbReference type="GO" id="GO:0001888">
    <property type="term" value="F:glucuronyl-galactosyl-proteoglycan 4-alpha-N-acetylglucosaminyltransferase activity"/>
    <property type="evidence" value="ECO:0007669"/>
    <property type="project" value="UniProtKB-EC"/>
</dbReference>
<comment type="similarity">
    <text evidence="2">Belongs to the glycosyltransferase 47 family.</text>
</comment>
<dbReference type="SUPFAM" id="SSF53448">
    <property type="entry name" value="Nucleotide-diphospho-sugar transferases"/>
    <property type="match status" value="1"/>
</dbReference>
<evidence type="ECO:0000313" key="8">
    <source>
        <dbReference type="Proteomes" id="UP000597762"/>
    </source>
</evidence>
<dbReference type="Proteomes" id="UP000597762">
    <property type="component" value="Unassembled WGS sequence"/>
</dbReference>
<protein>
    <submittedName>
        <fullName evidence="7">EXTL3</fullName>
        <ecNumber evidence="7">2.4.1.223</ecNumber>
        <ecNumber evidence="7">2.4.1.224</ecNumber>
    </submittedName>
</protein>
<dbReference type="OrthoDB" id="5954868at2759"/>
<keyword evidence="7" id="KW-0328">Glycosyltransferase</keyword>